<dbReference type="InterPro" id="IPR001881">
    <property type="entry name" value="EGF-like_Ca-bd_dom"/>
</dbReference>
<gene>
    <name evidence="15" type="ORF">BTMF_LOCUS7289</name>
</gene>
<dbReference type="PROSITE" id="PS51034">
    <property type="entry name" value="ZP_2"/>
    <property type="match status" value="1"/>
</dbReference>
<feature type="transmembrane region" description="Helical" evidence="12">
    <location>
        <begin position="614"/>
        <end position="638"/>
    </location>
</feature>
<keyword evidence="6" id="KW-0732">Signal</keyword>
<feature type="domain" description="EGF-like" evidence="13">
    <location>
        <begin position="246"/>
        <end position="286"/>
    </location>
</feature>
<dbReference type="Pfam" id="PF25301">
    <property type="entry name" value="CUT_C"/>
    <property type="match status" value="1"/>
</dbReference>
<dbReference type="PANTHER" id="PTHR22907">
    <property type="entry name" value="GH04558P"/>
    <property type="match status" value="1"/>
</dbReference>
<dbReference type="InterPro" id="IPR018097">
    <property type="entry name" value="EGF_Ca-bd_CS"/>
</dbReference>
<dbReference type="SMART" id="SM00179">
    <property type="entry name" value="EGF_CA"/>
    <property type="match status" value="1"/>
</dbReference>
<dbReference type="InterPro" id="IPR057475">
    <property type="entry name" value="CUT_C"/>
</dbReference>
<keyword evidence="3" id="KW-1003">Cell membrane</keyword>
<keyword evidence="10" id="KW-1015">Disulfide bond</keyword>
<keyword evidence="9 12" id="KW-0472">Membrane</keyword>
<keyword evidence="2" id="KW-0193">Cuticle</keyword>
<dbReference type="PANTHER" id="PTHR22907:SF54">
    <property type="entry name" value="GH04558P"/>
    <property type="match status" value="1"/>
</dbReference>
<feature type="domain" description="ZP" evidence="14">
    <location>
        <begin position="297"/>
        <end position="536"/>
    </location>
</feature>
<evidence type="ECO:0000256" key="10">
    <source>
        <dbReference type="ARBA" id="ARBA00023157"/>
    </source>
</evidence>
<evidence type="ECO:0000256" key="11">
    <source>
        <dbReference type="PROSITE-ProRule" id="PRU00076"/>
    </source>
</evidence>
<dbReference type="InterPro" id="IPR056953">
    <property type="entry name" value="CUT_N"/>
</dbReference>
<evidence type="ECO:0000313" key="16">
    <source>
        <dbReference type="Proteomes" id="UP000280834"/>
    </source>
</evidence>
<dbReference type="GO" id="GO:0042302">
    <property type="term" value="F:structural constituent of cuticle"/>
    <property type="evidence" value="ECO:0007669"/>
    <property type="project" value="UniProtKB-KW"/>
</dbReference>
<dbReference type="PROSITE" id="PS01186">
    <property type="entry name" value="EGF_2"/>
    <property type="match status" value="4"/>
</dbReference>
<dbReference type="Gene3D" id="2.10.25.10">
    <property type="entry name" value="Laminin"/>
    <property type="match status" value="3"/>
</dbReference>
<evidence type="ECO:0000259" key="14">
    <source>
        <dbReference type="PROSITE" id="PS51034"/>
    </source>
</evidence>
<comment type="caution">
    <text evidence="11">Lacks conserved residue(s) required for the propagation of feature annotation.</text>
</comment>
<dbReference type="SUPFAM" id="SSF57184">
    <property type="entry name" value="Growth factor receptor domain"/>
    <property type="match status" value="1"/>
</dbReference>
<evidence type="ECO:0000256" key="9">
    <source>
        <dbReference type="ARBA" id="ARBA00023136"/>
    </source>
</evidence>
<evidence type="ECO:0000313" key="15">
    <source>
        <dbReference type="EMBL" id="VDO24023.1"/>
    </source>
</evidence>
<dbReference type="SMART" id="SM00241">
    <property type="entry name" value="ZP"/>
    <property type="match status" value="1"/>
</dbReference>
<organism evidence="17">
    <name type="scientific">Brugia timori</name>
    <dbReference type="NCBI Taxonomy" id="42155"/>
    <lineage>
        <taxon>Eukaryota</taxon>
        <taxon>Metazoa</taxon>
        <taxon>Ecdysozoa</taxon>
        <taxon>Nematoda</taxon>
        <taxon>Chromadorea</taxon>
        <taxon>Rhabditida</taxon>
        <taxon>Spirurina</taxon>
        <taxon>Spiruromorpha</taxon>
        <taxon>Filarioidea</taxon>
        <taxon>Onchocercidae</taxon>
        <taxon>Brugia</taxon>
    </lineage>
</organism>
<dbReference type="Pfam" id="PF25057">
    <property type="entry name" value="CUT_N"/>
    <property type="match status" value="1"/>
</dbReference>
<keyword evidence="7" id="KW-0677">Repeat</keyword>
<dbReference type="STRING" id="42155.A0A0R3QNF3"/>
<dbReference type="CDD" id="cd00054">
    <property type="entry name" value="EGF_CA"/>
    <property type="match status" value="1"/>
</dbReference>
<dbReference type="Proteomes" id="UP000280834">
    <property type="component" value="Unassembled WGS sequence"/>
</dbReference>
<dbReference type="EMBL" id="UZAG01015885">
    <property type="protein sequence ID" value="VDO24023.1"/>
    <property type="molecule type" value="Genomic_DNA"/>
</dbReference>
<evidence type="ECO:0000259" key="13">
    <source>
        <dbReference type="PROSITE" id="PS50026"/>
    </source>
</evidence>
<keyword evidence="8 12" id="KW-1133">Transmembrane helix</keyword>
<reference evidence="17" key="1">
    <citation type="submission" date="2017-02" db="UniProtKB">
        <authorList>
            <consortium name="WormBaseParasite"/>
        </authorList>
    </citation>
    <scope>IDENTIFICATION</scope>
</reference>
<dbReference type="InterPro" id="IPR051962">
    <property type="entry name" value="Cuticlin"/>
</dbReference>
<dbReference type="InterPro" id="IPR024731">
    <property type="entry name" value="NELL2-like_EGF"/>
</dbReference>
<sequence length="663" mass="74810">MKKDIGDCTFDPTICDLRAVCDKSTHTCKCIQGYIGDGVICAPDTFDCLLRPNLCSNFAECIGRRCICTAGYTGDGTECVTVEPVQDCTRCDAKAKCYNGTCICNKGYFGNGAVCIADPTDCVHYPGLCHSNAICDQEKRRCKCTRGYIGNGIECNRKKDLLCLNDRSICDHNAECLLTGICQCKQGFEGDGYYCREVNVKFEVIQTNVSNVSECEQQCIANEECYHGQCRCSEGYKRGPNTTCMDIDECSMGSHNCHPVALCTNVPGSFTCICPTGYRGNGRKCSQHHPLHNMSVDCELDGMTLALVNDPDLYDGRIFVRGQTDNPFCSKKLNALLANETEYHLIIQYSHCNVRFEEPNTIAVTVVIQRHPMFITERADAYDVRCTYPVGVRKVASHVGISEITTTKTIVETGIGPTCSLTVTNEQDQLIDTAIVGQPLKLALTVYPNDTYAVLPRNCFAINLETGELYLLTDQSGCAIDTELFPEWTYRQVWLTTAKFRTFKWPDSSMIRFQCDCSACIESCPKVNCTKRRESTKQRRFRHVREVPRNSVDEELEKHVVKSAKWMAYSRALYINEEEELVRAQRDMKRWKYQGLKTYEEPMNALPDDICIRALWVILSLLPLILLLVLIGLLSAMWRKQLSTKIRWRRAVVNDSESSYLKF</sequence>
<dbReference type="InterPro" id="IPR000152">
    <property type="entry name" value="EGF-type_Asp/Asn_hydroxyl_site"/>
</dbReference>
<dbReference type="AlphaFoldDB" id="A0A0R3QNF3"/>
<evidence type="ECO:0000256" key="2">
    <source>
        <dbReference type="ARBA" id="ARBA00022460"/>
    </source>
</evidence>
<keyword evidence="4 11" id="KW-0245">EGF-like domain</keyword>
<evidence type="ECO:0000256" key="12">
    <source>
        <dbReference type="SAM" id="Phobius"/>
    </source>
</evidence>
<dbReference type="Pfam" id="PF12947">
    <property type="entry name" value="EGF_3"/>
    <property type="match status" value="1"/>
</dbReference>
<dbReference type="SMART" id="SM00181">
    <property type="entry name" value="EGF"/>
    <property type="match status" value="7"/>
</dbReference>
<feature type="domain" description="EGF-like" evidence="13">
    <location>
        <begin position="118"/>
        <end position="156"/>
    </location>
</feature>
<evidence type="ECO:0000256" key="7">
    <source>
        <dbReference type="ARBA" id="ARBA00022737"/>
    </source>
</evidence>
<evidence type="ECO:0000256" key="3">
    <source>
        <dbReference type="ARBA" id="ARBA00022475"/>
    </source>
</evidence>
<evidence type="ECO:0000256" key="1">
    <source>
        <dbReference type="ARBA" id="ARBA00004251"/>
    </source>
</evidence>
<dbReference type="WBParaSite" id="BTMF_0000923801-mRNA-1">
    <property type="protein sequence ID" value="BTMF_0000923801-mRNA-1"/>
    <property type="gene ID" value="BTMF_0000923801"/>
</dbReference>
<dbReference type="FunFam" id="2.10.25.10:FF:000038">
    <property type="entry name" value="Fibrillin 2"/>
    <property type="match status" value="1"/>
</dbReference>
<evidence type="ECO:0000313" key="17">
    <source>
        <dbReference type="WBParaSite" id="BTMF_0000923801-mRNA-1"/>
    </source>
</evidence>
<dbReference type="PROSITE" id="PS50026">
    <property type="entry name" value="EGF_3"/>
    <property type="match status" value="2"/>
</dbReference>
<dbReference type="GO" id="GO:0005886">
    <property type="term" value="C:plasma membrane"/>
    <property type="evidence" value="ECO:0007669"/>
    <property type="project" value="UniProtKB-SubCell"/>
</dbReference>
<protein>
    <submittedName>
        <fullName evidence="17">ZP domain-containing protein</fullName>
    </submittedName>
</protein>
<dbReference type="PROSITE" id="PS00010">
    <property type="entry name" value="ASX_HYDROXYL"/>
    <property type="match status" value="1"/>
</dbReference>
<comment type="subcellular location">
    <subcellularLocation>
        <location evidence="1">Cell membrane</location>
        <topology evidence="1">Single-pass type I membrane protein</topology>
    </subcellularLocation>
</comment>
<dbReference type="InterPro" id="IPR000742">
    <property type="entry name" value="EGF"/>
</dbReference>
<reference evidence="15 16" key="2">
    <citation type="submission" date="2018-11" db="EMBL/GenBank/DDBJ databases">
        <authorList>
            <consortium name="Pathogen Informatics"/>
        </authorList>
    </citation>
    <scope>NUCLEOTIDE SEQUENCE [LARGE SCALE GENOMIC DNA]</scope>
</reference>
<accession>A0A0R3QNF3</accession>
<evidence type="ECO:0000256" key="8">
    <source>
        <dbReference type="ARBA" id="ARBA00022989"/>
    </source>
</evidence>
<evidence type="ECO:0000256" key="4">
    <source>
        <dbReference type="ARBA" id="ARBA00022536"/>
    </source>
</evidence>
<evidence type="ECO:0000256" key="6">
    <source>
        <dbReference type="ARBA" id="ARBA00022729"/>
    </source>
</evidence>
<keyword evidence="16" id="KW-1185">Reference proteome</keyword>
<dbReference type="InterPro" id="IPR001507">
    <property type="entry name" value="ZP_dom"/>
</dbReference>
<keyword evidence="5 12" id="KW-0812">Transmembrane</keyword>
<dbReference type="InterPro" id="IPR009030">
    <property type="entry name" value="Growth_fac_rcpt_cys_sf"/>
</dbReference>
<dbReference type="PROSITE" id="PS01187">
    <property type="entry name" value="EGF_CA"/>
    <property type="match status" value="1"/>
</dbReference>
<name>A0A0R3QNF3_9BILA</name>
<dbReference type="GO" id="GO:0005509">
    <property type="term" value="F:calcium ion binding"/>
    <property type="evidence" value="ECO:0007669"/>
    <property type="project" value="InterPro"/>
</dbReference>
<proteinExistence type="predicted"/>
<evidence type="ECO:0000256" key="5">
    <source>
        <dbReference type="ARBA" id="ARBA00022692"/>
    </source>
</evidence>